<name>A0A2K9EVQ5_9RHOB</name>
<dbReference type="AlphaFoldDB" id="A0A2K9EVQ5"/>
<organism evidence="2 3">
    <name type="scientific">Paracoccus tegillarcae</name>
    <dbReference type="NCBI Taxonomy" id="1529068"/>
    <lineage>
        <taxon>Bacteria</taxon>
        <taxon>Pseudomonadati</taxon>
        <taxon>Pseudomonadota</taxon>
        <taxon>Alphaproteobacteria</taxon>
        <taxon>Rhodobacterales</taxon>
        <taxon>Paracoccaceae</taxon>
        <taxon>Paracoccus</taxon>
    </lineage>
</organism>
<feature type="region of interest" description="Disordered" evidence="1">
    <location>
        <begin position="83"/>
        <end position="160"/>
    </location>
</feature>
<gene>
    <name evidence="2" type="ORF">CUV01_17815</name>
</gene>
<feature type="compositionally biased region" description="Low complexity" evidence="1">
    <location>
        <begin position="123"/>
        <end position="132"/>
    </location>
</feature>
<sequence>MPLFGGSSPPVSSSQLTWGTNTLDLFKRPISSANIIDLAAETPMVKGADESWLRPGAAQPASGSGYYDWVNSMLAFRDAAEAGLGSVNGDGQNQAPAPANGASGSDNTTETQAADAGNGTSGDDANPDANPDAEAEAGTGSTENSGQRGGGLLGLLFGRR</sequence>
<reference evidence="2 3" key="1">
    <citation type="submission" date="2017-12" db="EMBL/GenBank/DDBJ databases">
        <authorList>
            <person name="Hurst M.R.H."/>
        </authorList>
    </citation>
    <scope>NUCLEOTIDE SEQUENCE [LARGE SCALE GENOMIC DNA]</scope>
    <source>
        <strain evidence="2 3">BM15</strain>
    </source>
</reference>
<proteinExistence type="predicted"/>
<protein>
    <submittedName>
        <fullName evidence="2">Uncharacterized protein</fullName>
    </submittedName>
</protein>
<feature type="compositionally biased region" description="Polar residues" evidence="1">
    <location>
        <begin position="102"/>
        <end position="112"/>
    </location>
</feature>
<evidence type="ECO:0000313" key="3">
    <source>
        <dbReference type="Proteomes" id="UP000233742"/>
    </source>
</evidence>
<keyword evidence="3" id="KW-1185">Reference proteome</keyword>
<evidence type="ECO:0000313" key="2">
    <source>
        <dbReference type="EMBL" id="AUH34986.1"/>
    </source>
</evidence>
<accession>A0A2K9EVQ5</accession>
<evidence type="ECO:0000256" key="1">
    <source>
        <dbReference type="SAM" id="MobiDB-lite"/>
    </source>
</evidence>
<dbReference type="EMBL" id="CP025408">
    <property type="protein sequence ID" value="AUH34986.1"/>
    <property type="molecule type" value="Genomic_DNA"/>
</dbReference>
<dbReference type="KEGG" id="paro:CUV01_17815"/>
<dbReference type="Proteomes" id="UP000233742">
    <property type="component" value="Chromosome"/>
</dbReference>